<reference evidence="1 2" key="1">
    <citation type="submission" date="2021-11" db="EMBL/GenBank/DDBJ databases">
        <authorList>
            <person name="Islam A."/>
            <person name="Islam S."/>
            <person name="Flora M.S."/>
            <person name="Rahman M."/>
            <person name="Ziaur R.M."/>
            <person name="Epstein J.H."/>
            <person name="Hassan M."/>
            <person name="Klassen M."/>
            <person name="Woodard K."/>
            <person name="Webb A."/>
            <person name="Webby R.J."/>
            <person name="El Zowalaty M.E."/>
        </authorList>
    </citation>
    <scope>NUCLEOTIDE SEQUENCE [LARGE SCALE GENOMIC DNA]</scope>
    <source>
        <strain evidence="1">Pbs1</strain>
    </source>
</reference>
<keyword evidence="2" id="KW-1185">Reference proteome</keyword>
<name>A0ABN8D523_9STRA</name>
<sequence length="165" mass="18754">MEKRNVEVGEVVKQVSKNFDSSRWYFDTGGRFGTIILAVMVDEQMTFVLVEDDVLYVPSPGCNLFSPGLALNQGFQLSWKPNKRMFWMTKGNMEVIRTTHERHLWTFTAHNIGCSISKNTKITTKKQICANFAITDGVEDIKECKFVQISQLQTVSRTSKSGMSD</sequence>
<dbReference type="Proteomes" id="UP001158986">
    <property type="component" value="Unassembled WGS sequence"/>
</dbReference>
<proteinExistence type="predicted"/>
<accession>A0ABN8D523</accession>
<organism evidence="1 2">
    <name type="scientific">Peronospora belbahrii</name>
    <dbReference type="NCBI Taxonomy" id="622444"/>
    <lineage>
        <taxon>Eukaryota</taxon>
        <taxon>Sar</taxon>
        <taxon>Stramenopiles</taxon>
        <taxon>Oomycota</taxon>
        <taxon>Peronosporomycetes</taxon>
        <taxon>Peronosporales</taxon>
        <taxon>Peronosporaceae</taxon>
        <taxon>Peronospora</taxon>
    </lineage>
</organism>
<dbReference type="EMBL" id="CAKLCB010000309">
    <property type="protein sequence ID" value="CAH0519666.1"/>
    <property type="molecule type" value="Genomic_DNA"/>
</dbReference>
<evidence type="ECO:0000313" key="1">
    <source>
        <dbReference type="EMBL" id="CAH0519666.1"/>
    </source>
</evidence>
<evidence type="ECO:0000313" key="2">
    <source>
        <dbReference type="Proteomes" id="UP001158986"/>
    </source>
</evidence>
<protein>
    <submittedName>
        <fullName evidence="1">Uncharacterized protein</fullName>
    </submittedName>
</protein>
<gene>
    <name evidence="1" type="ORF">PBS001_LOCUS6185</name>
</gene>
<comment type="caution">
    <text evidence="1">The sequence shown here is derived from an EMBL/GenBank/DDBJ whole genome shotgun (WGS) entry which is preliminary data.</text>
</comment>